<sequence length="101" mass="11360">MISIAIPFSILAPVPSLMSICLTFDPRSRFHSQFWFRYCSSFRIPVTLLIRILVPDTISALSLLSISTPLVSPFGSIPRPAYNFDFASREDSDLEESQSKC</sequence>
<organism evidence="1 2">
    <name type="scientific">Eumeta variegata</name>
    <name type="common">Bagworm moth</name>
    <name type="synonym">Eumeta japonica</name>
    <dbReference type="NCBI Taxonomy" id="151549"/>
    <lineage>
        <taxon>Eukaryota</taxon>
        <taxon>Metazoa</taxon>
        <taxon>Ecdysozoa</taxon>
        <taxon>Arthropoda</taxon>
        <taxon>Hexapoda</taxon>
        <taxon>Insecta</taxon>
        <taxon>Pterygota</taxon>
        <taxon>Neoptera</taxon>
        <taxon>Endopterygota</taxon>
        <taxon>Lepidoptera</taxon>
        <taxon>Glossata</taxon>
        <taxon>Ditrysia</taxon>
        <taxon>Tineoidea</taxon>
        <taxon>Psychidae</taxon>
        <taxon>Oiketicinae</taxon>
        <taxon>Eumeta</taxon>
    </lineage>
</organism>
<accession>A0A4C1UJS5</accession>
<reference evidence="1 2" key="1">
    <citation type="journal article" date="2019" name="Commun. Biol.">
        <title>The bagworm genome reveals a unique fibroin gene that provides high tensile strength.</title>
        <authorList>
            <person name="Kono N."/>
            <person name="Nakamura H."/>
            <person name="Ohtoshi R."/>
            <person name="Tomita M."/>
            <person name="Numata K."/>
            <person name="Arakawa K."/>
        </authorList>
    </citation>
    <scope>NUCLEOTIDE SEQUENCE [LARGE SCALE GENOMIC DNA]</scope>
</reference>
<dbReference type="Proteomes" id="UP000299102">
    <property type="component" value="Unassembled WGS sequence"/>
</dbReference>
<comment type="caution">
    <text evidence="1">The sequence shown here is derived from an EMBL/GenBank/DDBJ whole genome shotgun (WGS) entry which is preliminary data.</text>
</comment>
<protein>
    <submittedName>
        <fullName evidence="1">Uncharacterized protein</fullName>
    </submittedName>
</protein>
<dbReference type="AlphaFoldDB" id="A0A4C1UJS5"/>
<proteinExistence type="predicted"/>
<name>A0A4C1UJS5_EUMVA</name>
<evidence type="ECO:0000313" key="2">
    <source>
        <dbReference type="Proteomes" id="UP000299102"/>
    </source>
</evidence>
<dbReference type="EMBL" id="BGZK01000177">
    <property type="protein sequence ID" value="GBP26144.1"/>
    <property type="molecule type" value="Genomic_DNA"/>
</dbReference>
<gene>
    <name evidence="1" type="ORF">EVAR_74906_1</name>
</gene>
<keyword evidence="2" id="KW-1185">Reference proteome</keyword>
<evidence type="ECO:0000313" key="1">
    <source>
        <dbReference type="EMBL" id="GBP26144.1"/>
    </source>
</evidence>